<evidence type="ECO:0000256" key="6">
    <source>
        <dbReference type="ARBA" id="ARBA00023012"/>
    </source>
</evidence>
<dbReference type="SUPFAM" id="SSF48452">
    <property type="entry name" value="TPR-like"/>
    <property type="match status" value="1"/>
</dbReference>
<dbReference type="InterPro" id="IPR011990">
    <property type="entry name" value="TPR-like_helical_dom_sf"/>
</dbReference>
<dbReference type="InterPro" id="IPR036097">
    <property type="entry name" value="HisK_dim/P_sf"/>
</dbReference>
<dbReference type="PRINTS" id="PR00344">
    <property type="entry name" value="BCTRLSENSOR"/>
</dbReference>
<dbReference type="PANTHER" id="PTHR43711:SF31">
    <property type="entry name" value="HISTIDINE KINASE"/>
    <property type="match status" value="1"/>
</dbReference>
<dbReference type="EC" id="2.7.13.3" evidence="2"/>
<dbReference type="InterPro" id="IPR005467">
    <property type="entry name" value="His_kinase_dom"/>
</dbReference>
<dbReference type="Gene3D" id="3.30.565.10">
    <property type="entry name" value="Histidine kinase-like ATPase, C-terminal domain"/>
    <property type="match status" value="1"/>
</dbReference>
<dbReference type="SMART" id="SM00387">
    <property type="entry name" value="HATPase_c"/>
    <property type="match status" value="1"/>
</dbReference>
<evidence type="ECO:0000259" key="9">
    <source>
        <dbReference type="PROSITE" id="PS50109"/>
    </source>
</evidence>
<dbReference type="Proteomes" id="UP000236725">
    <property type="component" value="Unassembled WGS sequence"/>
</dbReference>
<comment type="catalytic activity">
    <reaction evidence="1">
        <text>ATP + protein L-histidine = ADP + protein N-phospho-L-histidine.</text>
        <dbReference type="EC" id="2.7.13.3"/>
    </reaction>
</comment>
<organism evidence="10 11">
    <name type="scientific">Parabacteroides chinchillae</name>
    <dbReference type="NCBI Taxonomy" id="871327"/>
    <lineage>
        <taxon>Bacteria</taxon>
        <taxon>Pseudomonadati</taxon>
        <taxon>Bacteroidota</taxon>
        <taxon>Bacteroidia</taxon>
        <taxon>Bacteroidales</taxon>
        <taxon>Tannerellaceae</taxon>
        <taxon>Parabacteroides</taxon>
    </lineage>
</organism>
<evidence type="ECO:0000313" key="10">
    <source>
        <dbReference type="EMBL" id="SEF60781.1"/>
    </source>
</evidence>
<feature type="chain" id="PRO_5034334466" description="histidine kinase" evidence="8">
    <location>
        <begin position="21"/>
        <end position="667"/>
    </location>
</feature>
<dbReference type="GO" id="GO:0000155">
    <property type="term" value="F:phosphorelay sensor kinase activity"/>
    <property type="evidence" value="ECO:0007669"/>
    <property type="project" value="InterPro"/>
</dbReference>
<feature type="domain" description="Histidine kinase" evidence="9">
    <location>
        <begin position="451"/>
        <end position="660"/>
    </location>
</feature>
<dbReference type="Pfam" id="PF00512">
    <property type="entry name" value="HisKA"/>
    <property type="match status" value="1"/>
</dbReference>
<dbReference type="RefSeq" id="WP_200817940.1">
    <property type="nucleotide sequence ID" value="NZ_FNVS01000003.1"/>
</dbReference>
<dbReference type="PANTHER" id="PTHR43711">
    <property type="entry name" value="TWO-COMPONENT HISTIDINE KINASE"/>
    <property type="match status" value="1"/>
</dbReference>
<keyword evidence="8" id="KW-0732">Signal</keyword>
<dbReference type="InterPro" id="IPR003594">
    <property type="entry name" value="HATPase_dom"/>
</dbReference>
<name>A0A8G2BUS3_9BACT</name>
<proteinExistence type="predicted"/>
<feature type="transmembrane region" description="Helical" evidence="7">
    <location>
        <begin position="400"/>
        <end position="422"/>
    </location>
</feature>
<dbReference type="AlphaFoldDB" id="A0A8G2BUS3"/>
<gene>
    <name evidence="10" type="ORF">SAMN05444001_103112</name>
</gene>
<evidence type="ECO:0000256" key="1">
    <source>
        <dbReference type="ARBA" id="ARBA00000085"/>
    </source>
</evidence>
<comment type="caution">
    <text evidence="10">The sequence shown here is derived from an EMBL/GenBank/DDBJ whole genome shotgun (WGS) entry which is preliminary data.</text>
</comment>
<dbReference type="InterPro" id="IPR036890">
    <property type="entry name" value="HATPase_C_sf"/>
</dbReference>
<keyword evidence="6" id="KW-0902">Two-component regulatory system</keyword>
<dbReference type="SUPFAM" id="SSF55874">
    <property type="entry name" value="ATPase domain of HSP90 chaperone/DNA topoisomerase II/histidine kinase"/>
    <property type="match status" value="1"/>
</dbReference>
<protein>
    <recommendedName>
        <fullName evidence="2">histidine kinase</fullName>
        <ecNumber evidence="2">2.7.13.3</ecNumber>
    </recommendedName>
</protein>
<evidence type="ECO:0000313" key="11">
    <source>
        <dbReference type="Proteomes" id="UP000236725"/>
    </source>
</evidence>
<dbReference type="CDD" id="cd00082">
    <property type="entry name" value="HisKA"/>
    <property type="match status" value="1"/>
</dbReference>
<evidence type="ECO:0000256" key="8">
    <source>
        <dbReference type="SAM" id="SignalP"/>
    </source>
</evidence>
<dbReference type="SUPFAM" id="SSF47384">
    <property type="entry name" value="Homodimeric domain of signal transducing histidine kinase"/>
    <property type="match status" value="1"/>
</dbReference>
<dbReference type="EMBL" id="FNVS01000003">
    <property type="protein sequence ID" value="SEF60781.1"/>
    <property type="molecule type" value="Genomic_DNA"/>
</dbReference>
<evidence type="ECO:0000256" key="3">
    <source>
        <dbReference type="ARBA" id="ARBA00022553"/>
    </source>
</evidence>
<reference evidence="10 11" key="1">
    <citation type="submission" date="2016-10" db="EMBL/GenBank/DDBJ databases">
        <authorList>
            <person name="Varghese N."/>
            <person name="Submissions S."/>
        </authorList>
    </citation>
    <scope>NUCLEOTIDE SEQUENCE [LARGE SCALE GENOMIC DNA]</scope>
    <source>
        <strain evidence="10 11">DSM 29073</strain>
    </source>
</reference>
<dbReference type="SMART" id="SM00388">
    <property type="entry name" value="HisKA"/>
    <property type="match status" value="1"/>
</dbReference>
<keyword evidence="4" id="KW-0808">Transferase</keyword>
<dbReference type="InterPro" id="IPR050736">
    <property type="entry name" value="Sensor_HK_Regulatory"/>
</dbReference>
<sequence>MKYVVTLILILITMQMPISAQSGADIDSLIIELKKLPDSCKLKKIYDLANESFRNDSYEIYSSLLLKEAEKQRNNYYIGSALFLQAMYYYAKNADSMRIIMERAEPVLLRDNRLEEICRMQGWNIYSYTRGGQKEKVIPAVKALKDFAKRHNFPDGEDMANQALADYYLREGLTEEGEALYEEVLLAMEKKAAPLIKRITIIRHLLNSSISNKKKIYYLDKLDNYINECKEKGVEYLDAENPLYTVQYLYHRSYAIIAIELKEPDIALLHLTEAEKIVNREKLHREDRVILQIKSLYYELIGKYDLAIKLNDELMSYYERRNLTDFVMKMMFKNADLYNLKGKTYDAAKIYRSLILKKDSVQKVTFYNDLAKLKTQHDMDKLELKTKQMELETSKIHSQMLIMGGGLIFLVVICCLLVFIAYSRHKYGLQLKAAKEKAEEADCLKSAFLANMNHEIRTPLNAIVGFSQVLIDEENREVREKLAEIIQNNNELLQRLIADVLDVSKIESNSMTFMYAEQDLPSLMEEIYSVILLRMPEHVELKLEECLPAIMETDRNRLTQILTNLLTNAIKHTRQGFIRFGYTLIDSNVRFFVQDTGEGIPEEQQKRIFSRFVQLNDWSKGVGLGLAICKGLIEKMGGSIDVISRIGEGSVFYVVLPLRNSDSDNDS</sequence>
<keyword evidence="7" id="KW-0812">Transmembrane</keyword>
<dbReference type="Gene3D" id="1.10.287.130">
    <property type="match status" value="1"/>
</dbReference>
<evidence type="ECO:0000256" key="4">
    <source>
        <dbReference type="ARBA" id="ARBA00022679"/>
    </source>
</evidence>
<dbReference type="InterPro" id="IPR004358">
    <property type="entry name" value="Sig_transdc_His_kin-like_C"/>
</dbReference>
<keyword evidence="11" id="KW-1185">Reference proteome</keyword>
<keyword evidence="7" id="KW-0472">Membrane</keyword>
<accession>A0A8G2BUS3</accession>
<keyword evidence="7" id="KW-1133">Transmembrane helix</keyword>
<dbReference type="InterPro" id="IPR003661">
    <property type="entry name" value="HisK_dim/P_dom"/>
</dbReference>
<evidence type="ECO:0000256" key="5">
    <source>
        <dbReference type="ARBA" id="ARBA00022777"/>
    </source>
</evidence>
<keyword evidence="5 10" id="KW-0418">Kinase</keyword>
<keyword evidence="3" id="KW-0597">Phosphoprotein</keyword>
<evidence type="ECO:0000256" key="2">
    <source>
        <dbReference type="ARBA" id="ARBA00012438"/>
    </source>
</evidence>
<dbReference type="PROSITE" id="PS50109">
    <property type="entry name" value="HIS_KIN"/>
    <property type="match status" value="1"/>
</dbReference>
<feature type="signal peptide" evidence="8">
    <location>
        <begin position="1"/>
        <end position="20"/>
    </location>
</feature>
<dbReference type="Pfam" id="PF02518">
    <property type="entry name" value="HATPase_c"/>
    <property type="match status" value="1"/>
</dbReference>
<evidence type="ECO:0000256" key="7">
    <source>
        <dbReference type="SAM" id="Phobius"/>
    </source>
</evidence>